<evidence type="ECO:0000256" key="5">
    <source>
        <dbReference type="ARBA" id="ARBA00022737"/>
    </source>
</evidence>
<dbReference type="Pfam" id="PF00041">
    <property type="entry name" value="fn3"/>
    <property type="match status" value="2"/>
</dbReference>
<dbReference type="SUPFAM" id="SSF57535">
    <property type="entry name" value="Complement control module/SCR domain"/>
    <property type="match status" value="2"/>
</dbReference>
<dbReference type="Gene3D" id="1.25.40.610">
    <property type="match status" value="1"/>
</dbReference>
<dbReference type="GeneID" id="118407978"/>
<dbReference type="PANTHER" id="PTHR12011:SF347">
    <property type="entry name" value="FI21270P1-RELATED"/>
    <property type="match status" value="1"/>
</dbReference>
<dbReference type="SMART" id="SM00032">
    <property type="entry name" value="CCP"/>
    <property type="match status" value="2"/>
</dbReference>
<dbReference type="SUPFAM" id="SSF49265">
    <property type="entry name" value="Fibronectin type III"/>
    <property type="match status" value="1"/>
</dbReference>
<evidence type="ECO:0000313" key="27">
    <source>
        <dbReference type="Proteomes" id="UP000001554"/>
    </source>
</evidence>
<dbReference type="PROSITE" id="PS01186">
    <property type="entry name" value="EGF_2"/>
    <property type="match status" value="2"/>
</dbReference>
<dbReference type="FunFam" id="2.10.25.10:FF:001081">
    <property type="entry name" value="Predicted protein"/>
    <property type="match status" value="1"/>
</dbReference>
<evidence type="ECO:0000256" key="1">
    <source>
        <dbReference type="ARBA" id="ARBA00004651"/>
    </source>
</evidence>
<keyword evidence="11" id="KW-0807">Transducer</keyword>
<dbReference type="Gene3D" id="2.60.220.50">
    <property type="match status" value="1"/>
</dbReference>
<keyword evidence="14" id="KW-0245">EGF-like domain</keyword>
<feature type="disulfide bond" evidence="14">
    <location>
        <begin position="168"/>
        <end position="185"/>
    </location>
</feature>
<dbReference type="InterPro" id="IPR007110">
    <property type="entry name" value="Ig-like_dom"/>
</dbReference>
<dbReference type="SUPFAM" id="SSF48726">
    <property type="entry name" value="Immunoglobulin"/>
    <property type="match status" value="2"/>
</dbReference>
<dbReference type="Gene3D" id="2.10.70.10">
    <property type="entry name" value="Complement Module, domain 1"/>
    <property type="match status" value="2"/>
</dbReference>
<dbReference type="PROSITE" id="PS50026">
    <property type="entry name" value="EGF_3"/>
    <property type="match status" value="2"/>
</dbReference>
<evidence type="ECO:0000256" key="9">
    <source>
        <dbReference type="ARBA" id="ARBA00023157"/>
    </source>
</evidence>
<dbReference type="PROSITE" id="PS50825">
    <property type="entry name" value="HYR"/>
    <property type="match status" value="1"/>
</dbReference>
<evidence type="ECO:0000259" key="21">
    <source>
        <dbReference type="PROSITE" id="PS50221"/>
    </source>
</evidence>
<dbReference type="SMART" id="SM00060">
    <property type="entry name" value="FN3"/>
    <property type="match status" value="2"/>
</dbReference>
<feature type="transmembrane region" description="Helical" evidence="17">
    <location>
        <begin position="1365"/>
        <end position="1382"/>
    </location>
</feature>
<dbReference type="CDD" id="cd00033">
    <property type="entry name" value="CCP"/>
    <property type="match status" value="2"/>
</dbReference>
<dbReference type="Gene3D" id="1.20.1070.10">
    <property type="entry name" value="Rhodopsin 7-helix transmembrane proteins"/>
    <property type="match status" value="1"/>
</dbReference>
<feature type="transmembrane region" description="Helical" evidence="17">
    <location>
        <begin position="1512"/>
        <end position="1534"/>
    </location>
</feature>
<feature type="transmembrane region" description="Helical" evidence="17">
    <location>
        <begin position="1297"/>
        <end position="1322"/>
    </location>
</feature>
<evidence type="ECO:0000256" key="17">
    <source>
        <dbReference type="SAM" id="Phobius"/>
    </source>
</evidence>
<reference evidence="27" key="1">
    <citation type="journal article" date="2020" name="Nat. Ecol. Evol.">
        <title>Deeply conserved synteny resolves early events in vertebrate evolution.</title>
        <authorList>
            <person name="Simakov O."/>
            <person name="Marletaz F."/>
            <person name="Yue J.X."/>
            <person name="O'Connell B."/>
            <person name="Jenkins J."/>
            <person name="Brandt A."/>
            <person name="Calef R."/>
            <person name="Tung C.H."/>
            <person name="Huang T.K."/>
            <person name="Schmutz J."/>
            <person name="Satoh N."/>
            <person name="Yu J.K."/>
            <person name="Putnam N.H."/>
            <person name="Green R.E."/>
            <person name="Rokhsar D.S."/>
        </authorList>
    </citation>
    <scope>NUCLEOTIDE SEQUENCE [LARGE SCALE GENOMIC DNA]</scope>
    <source>
        <strain evidence="27">S238N-H82</strain>
    </source>
</reference>
<feature type="domain" description="G-protein coupled receptors family 2 profile 2" evidence="22">
    <location>
        <begin position="1297"/>
        <end position="1536"/>
    </location>
</feature>
<dbReference type="Pfam" id="PF16489">
    <property type="entry name" value="GAIN"/>
    <property type="match status" value="1"/>
</dbReference>
<keyword evidence="6 17" id="KW-1133">Transmembrane helix</keyword>
<evidence type="ECO:0000259" key="20">
    <source>
        <dbReference type="PROSITE" id="PS50026"/>
    </source>
</evidence>
<dbReference type="InterPro" id="IPR000832">
    <property type="entry name" value="GPCR_2_secretin-like"/>
</dbReference>
<dbReference type="InterPro" id="IPR013151">
    <property type="entry name" value="Immunoglobulin_dom"/>
</dbReference>
<proteinExistence type="inferred from homology"/>
<evidence type="ECO:0000259" key="24">
    <source>
        <dbReference type="PROSITE" id="PS50835"/>
    </source>
</evidence>
<dbReference type="PRINTS" id="PR00249">
    <property type="entry name" value="GPCRSECRETIN"/>
</dbReference>
<feature type="transmembrane region" description="Helical" evidence="17">
    <location>
        <begin position="1403"/>
        <end position="1422"/>
    </location>
</feature>
<keyword evidence="9 14" id="KW-1015">Disulfide bond</keyword>
<dbReference type="PROSITE" id="PS50221">
    <property type="entry name" value="GAIN_B"/>
    <property type="match status" value="1"/>
</dbReference>
<dbReference type="CDD" id="cd00054">
    <property type="entry name" value="EGF_CA"/>
    <property type="match status" value="2"/>
</dbReference>
<dbReference type="InterPro" id="IPR000742">
    <property type="entry name" value="EGF"/>
</dbReference>
<feature type="compositionally biased region" description="Polar residues" evidence="16">
    <location>
        <begin position="1840"/>
        <end position="1852"/>
    </location>
</feature>
<comment type="caution">
    <text evidence="14">Lacks conserved residue(s) required for the propagation of feature annotation.</text>
</comment>
<evidence type="ECO:0000256" key="4">
    <source>
        <dbReference type="ARBA" id="ARBA00022692"/>
    </source>
</evidence>
<dbReference type="Gene3D" id="2.60.40.10">
    <property type="entry name" value="Immunoglobulins"/>
    <property type="match status" value="4"/>
</dbReference>
<evidence type="ECO:0000256" key="2">
    <source>
        <dbReference type="ARBA" id="ARBA00007343"/>
    </source>
</evidence>
<dbReference type="SMART" id="SM00303">
    <property type="entry name" value="GPS"/>
    <property type="match status" value="1"/>
</dbReference>
<dbReference type="Pfam" id="PF01825">
    <property type="entry name" value="GPS"/>
    <property type="match status" value="1"/>
</dbReference>
<keyword evidence="10" id="KW-0675">Receptor</keyword>
<evidence type="ECO:0000259" key="22">
    <source>
        <dbReference type="PROSITE" id="PS50261"/>
    </source>
</evidence>
<dbReference type="CDD" id="cd00063">
    <property type="entry name" value="FN3"/>
    <property type="match status" value="2"/>
</dbReference>
<evidence type="ECO:0000256" key="18">
    <source>
        <dbReference type="SAM" id="SignalP"/>
    </source>
</evidence>
<keyword evidence="27" id="KW-1185">Reference proteome</keyword>
<dbReference type="InterPro" id="IPR003599">
    <property type="entry name" value="Ig_sub"/>
</dbReference>
<dbReference type="GO" id="GO:0004930">
    <property type="term" value="F:G protein-coupled receptor activity"/>
    <property type="evidence" value="ECO:0007669"/>
    <property type="project" value="UniProtKB-KW"/>
</dbReference>
<dbReference type="InterPro" id="IPR035914">
    <property type="entry name" value="Sperma_CUB_dom_sf"/>
</dbReference>
<dbReference type="Gene3D" id="4.10.1240.10">
    <property type="entry name" value="GPCR, family 2, extracellular hormone receptor domain"/>
    <property type="match status" value="1"/>
</dbReference>
<comment type="subcellular location">
    <subcellularLocation>
        <location evidence="1">Cell membrane</location>
        <topology evidence="1">Multi-pass membrane protein</topology>
    </subcellularLocation>
</comment>
<dbReference type="PROSITE" id="PS00022">
    <property type="entry name" value="EGF_1"/>
    <property type="match status" value="2"/>
</dbReference>
<feature type="transmembrane region" description="Helical" evidence="17">
    <location>
        <begin position="1334"/>
        <end position="1353"/>
    </location>
</feature>
<dbReference type="SMART" id="SM00042">
    <property type="entry name" value="CUB"/>
    <property type="match status" value="1"/>
</dbReference>
<sequence>MMLLQLTLLAPLHLLLVAGSKGQPLPPCGGYLEGSRNGTITSPNFPSAHKTPLECIWTIRNPKPGRHYIYVYLLQNYLSCQSSALTYLEYQSVSNLTDSYIYSSNFNSRNDCGGSLHRIRSSKAFLQVKLTSMLTRLSSTSSGLYGFNATYTTIPTDNQPMPICSQSCSEAGFCRSLQDYSGFYCECFEGFSGRHCQYNDICDYRRRLNPCLNNGTCTVVKYGAQTSVVCACQRGYLGERCEKIITCPLLQDPPNGKVSPPPCRDSRSRVGETCYFTCDNTYVQSGPSFKTCLSDGYWTQEKESTVCRDVTPPYFGDTCPGDMNLKNKRCENKVLLNFTVPTAVDNSGYVKVDGPETKPPIYLAGGQYTWIYTASDASNNEARCQIAIGVQVVKCPTIKVPHNGEVTSKSCGSLYGSEVQFVCKEGFKLMGTGIRTCGPNGEWEGGDVQCIGAPYTPFKLELSDKRATSVILSWTPWPSDHRPSEHFIVQYQTTFEPSIWREMIGFVPGNATKSLLELSPFVNYRFRVIAVNWVGRSDPSGASESYHTPPSAPEVFPKNIQAQGIYTRDLDVRWDPLGWYERNGPGVQYKIFWRILYCNDDLLADWESSVVQGEEKSSYIILNLIRDLPYQVQVQVLNNQGAGPISYPPVIGHAGGEAGRPGTRAPCATFEATLPTRITSDTDGYLKPGDNAPWMASASTFPDLKYAYPTDPGFTEVPNGSQLSPTSVIWTNTVTHGIGFDIVNFFEDYSGIVGTRLLITCIARGPRRMRFKWFKGEYKITASDWTRISVSPKVIRNDGDLESVLEINPTSPLDRGTYRCAVSDKGVERSCSLNITVLTKPSAQLDPVTATVLVSSPVKLTCTVRSPGGVEPQVKWFIGKDRVTDLSAYPNLGNGMYRLTVLGTVEGTKYTCMASNAAGTTVAESIVTVVRKDAHDVCGQETFQNVEWGMTLAGGVYYQLCPGGSTGYATRQCLLNELDFTPYWLEPNFVQCTTYDFEALLSNTRMLTSGIEVTSVEKIAETLNSITTPNLYGGNLRLASDIIQEMILYKEKTGREMSRRELEDVLWSASNVLSLYNKEEWMNLQEGSSGSSWVLGNLTRYSRLVTFQLAEGQRLSTSTDNLVMEVGKVAVKGLDVIEFPATPKARTWVGTDRIEVPGKALRNLYEESQVVGVSSFLYRTIKDLLPGNDFLLSDSKIINTRVISLSLFPPPPGQLDPPVRVELAHENASFVDPECVSWDFGIQLPNRTTRGGWSTEGCAVLLSNDSHTVCQCKHLTDFAVLVTPFVPKMDAPSANEISFIVAIGCGIAMLEIASVILVYILLWRKCIRCDRSVIVLNLSLSLLNANGVFLGGIPQKWNKTICTAVAAMLHYFFLAAFCWMLAEGWHMYSSLVRTNGKLSKAKLYIALGWLLPAAVVGVSLGITKTNGYGNDKHCWITLDSQLPLALAAPACAVVAANLVILLLVVKAMLNSMAKKVDKDRTRTALWSSCVILPLLAATVVLAVFAVNRSAVLFQYLFAMCNTLLGLFMLLFYCVGNKQVLDIVKSRMCATEETDPPSDPDVAISAQNPTAKKVDANGRPITYTAAVHVDGPMTVVEKIDHVTHEEHEMEMIDVVVTSEQERRAQAEALLRRQGHSRTLERDPRYGPCPKPRQAAEQRPVSLEVPIHTMPRNPRGHDGGSPRMMTTFKPDDMEQYHTASTLRVQLDPRPPTKPQPGAIRVLPGHGPSVAQGKHLDYEPVKHSSCEELDRTDKYKADHVVMNTNASPSPHIVRAQARYSDLDFQKIMHTRERHMDMLQNIHDSPSASQQTEVSRQWSVSSLPEFLLKEGQTLSRAAFRSLKRSLSNPKWKQQGQPEGPSDREATPSSIEMTEFYKSYSDI</sequence>
<dbReference type="InterPro" id="IPR000859">
    <property type="entry name" value="CUB_dom"/>
</dbReference>
<dbReference type="InterPro" id="IPR046338">
    <property type="entry name" value="GAIN_dom_sf"/>
</dbReference>
<feature type="region of interest" description="Disordered" evidence="16">
    <location>
        <begin position="1839"/>
        <end position="1866"/>
    </location>
</feature>
<keyword evidence="15" id="KW-0768">Sushi</keyword>
<organism evidence="27 28">
    <name type="scientific">Branchiostoma floridae</name>
    <name type="common">Florida lancelet</name>
    <name type="synonym">Amphioxus</name>
    <dbReference type="NCBI Taxonomy" id="7739"/>
    <lineage>
        <taxon>Eukaryota</taxon>
        <taxon>Metazoa</taxon>
        <taxon>Chordata</taxon>
        <taxon>Cephalochordata</taxon>
        <taxon>Leptocardii</taxon>
        <taxon>Amphioxiformes</taxon>
        <taxon>Branchiostomatidae</taxon>
        <taxon>Branchiostoma</taxon>
    </lineage>
</organism>
<dbReference type="InterPro" id="IPR036179">
    <property type="entry name" value="Ig-like_dom_sf"/>
</dbReference>
<keyword evidence="8 17" id="KW-0472">Membrane</keyword>
<dbReference type="GO" id="GO:0007166">
    <property type="term" value="P:cell surface receptor signaling pathway"/>
    <property type="evidence" value="ECO:0007669"/>
    <property type="project" value="InterPro"/>
</dbReference>
<dbReference type="PROSITE" id="PS01180">
    <property type="entry name" value="CUB"/>
    <property type="match status" value="1"/>
</dbReference>
<keyword evidence="3" id="KW-1003">Cell membrane</keyword>
<dbReference type="PANTHER" id="PTHR12011">
    <property type="entry name" value="ADHESION G-PROTEIN COUPLED RECEPTOR"/>
    <property type="match status" value="1"/>
</dbReference>
<dbReference type="Gene3D" id="2.60.120.290">
    <property type="entry name" value="Spermadhesin, CUB domain"/>
    <property type="match status" value="1"/>
</dbReference>
<dbReference type="FunFam" id="2.60.120.290:FF:000155">
    <property type="entry name" value="Metalloendopeptidase"/>
    <property type="match status" value="1"/>
</dbReference>
<evidence type="ECO:0000256" key="3">
    <source>
        <dbReference type="ARBA" id="ARBA00022475"/>
    </source>
</evidence>
<feature type="domain" description="Fibronectin type-III" evidence="25">
    <location>
        <begin position="456"/>
        <end position="551"/>
    </location>
</feature>
<evidence type="ECO:0000256" key="10">
    <source>
        <dbReference type="ARBA" id="ARBA00023170"/>
    </source>
</evidence>
<reference evidence="28" key="2">
    <citation type="submission" date="2025-08" db="UniProtKB">
        <authorList>
            <consortium name="RefSeq"/>
        </authorList>
    </citation>
    <scope>IDENTIFICATION</scope>
    <source>
        <strain evidence="28">S238N-H82</strain>
        <tissue evidence="28">Testes</tissue>
    </source>
</reference>
<feature type="region of interest" description="Disordered" evidence="16">
    <location>
        <begin position="1636"/>
        <end position="1657"/>
    </location>
</feature>
<dbReference type="SUPFAM" id="SSF57196">
    <property type="entry name" value="EGF/Laminin"/>
    <property type="match status" value="1"/>
</dbReference>
<feature type="domain" description="Fibronectin type-III" evidence="25">
    <location>
        <begin position="556"/>
        <end position="657"/>
    </location>
</feature>
<dbReference type="Proteomes" id="UP000001554">
    <property type="component" value="Chromosome 2"/>
</dbReference>
<dbReference type="PROSITE" id="PS50261">
    <property type="entry name" value="G_PROTEIN_RECEP_F2_4"/>
    <property type="match status" value="1"/>
</dbReference>
<dbReference type="InterPro" id="IPR013783">
    <property type="entry name" value="Ig-like_fold"/>
</dbReference>
<dbReference type="InterPro" id="IPR003410">
    <property type="entry name" value="HYR_dom"/>
</dbReference>
<dbReference type="InterPro" id="IPR000203">
    <property type="entry name" value="GPS"/>
</dbReference>
<feature type="domain" description="Ig-like" evidence="24">
    <location>
        <begin position="841"/>
        <end position="928"/>
    </location>
</feature>
<dbReference type="Pfam" id="PF00002">
    <property type="entry name" value="7tm_2"/>
    <property type="match status" value="1"/>
</dbReference>
<evidence type="ECO:0000256" key="16">
    <source>
        <dbReference type="SAM" id="MobiDB-lite"/>
    </source>
</evidence>
<evidence type="ECO:0000256" key="12">
    <source>
        <dbReference type="ARBA" id="ARBA00023319"/>
    </source>
</evidence>
<dbReference type="SUPFAM" id="SSF49854">
    <property type="entry name" value="Spermadhesin, CUB domain"/>
    <property type="match status" value="1"/>
</dbReference>
<dbReference type="InterPro" id="IPR032471">
    <property type="entry name" value="AGRL2-4_GAIN_subdom_A"/>
</dbReference>
<evidence type="ECO:0000256" key="6">
    <source>
        <dbReference type="ARBA" id="ARBA00022989"/>
    </source>
</evidence>
<feature type="chain" id="PRO_5039892258" evidence="18">
    <location>
        <begin position="23"/>
        <end position="1878"/>
    </location>
</feature>
<feature type="domain" description="Ig-like" evidence="24">
    <location>
        <begin position="725"/>
        <end position="836"/>
    </location>
</feature>
<feature type="signal peptide" evidence="18">
    <location>
        <begin position="1"/>
        <end position="22"/>
    </location>
</feature>
<feature type="transmembrane region" description="Helical" evidence="17">
    <location>
        <begin position="1485"/>
        <end position="1506"/>
    </location>
</feature>
<accession>A0A9J7KKS9</accession>
<evidence type="ECO:0000256" key="7">
    <source>
        <dbReference type="ARBA" id="ARBA00023040"/>
    </source>
</evidence>
<feature type="domain" description="Sushi" evidence="26">
    <location>
        <begin position="393"/>
        <end position="452"/>
    </location>
</feature>
<dbReference type="FunFam" id="2.60.40.10:FF:001216">
    <property type="entry name" value="Myosin binding protein C, fast type"/>
    <property type="match status" value="1"/>
</dbReference>
<evidence type="ECO:0000256" key="13">
    <source>
        <dbReference type="PROSITE-ProRule" id="PRU00059"/>
    </source>
</evidence>
<dbReference type="InterPro" id="IPR000436">
    <property type="entry name" value="Sushi_SCR_CCP_dom"/>
</dbReference>
<feature type="transmembrane region" description="Helical" evidence="17">
    <location>
        <begin position="1442"/>
        <end position="1465"/>
    </location>
</feature>
<dbReference type="PROSITE" id="PS50853">
    <property type="entry name" value="FN3"/>
    <property type="match status" value="2"/>
</dbReference>
<dbReference type="InterPro" id="IPR003961">
    <property type="entry name" value="FN3_dom"/>
</dbReference>
<evidence type="ECO:0000256" key="8">
    <source>
        <dbReference type="ARBA" id="ARBA00023136"/>
    </source>
</evidence>
<keyword evidence="18" id="KW-0732">Signal</keyword>
<keyword evidence="12" id="KW-0393">Immunoglobulin domain</keyword>
<evidence type="ECO:0000256" key="15">
    <source>
        <dbReference type="PROSITE-ProRule" id="PRU00302"/>
    </source>
</evidence>
<feature type="domain" description="HYR" evidence="23">
    <location>
        <begin position="308"/>
        <end position="392"/>
    </location>
</feature>
<dbReference type="InterPro" id="IPR057244">
    <property type="entry name" value="GAIN_B"/>
</dbReference>
<dbReference type="Gene3D" id="2.10.25.10">
    <property type="entry name" value="Laminin"/>
    <property type="match status" value="1"/>
</dbReference>
<gene>
    <name evidence="28" type="primary">LOC118407978</name>
</gene>
<dbReference type="CDD" id="cd15040">
    <property type="entry name" value="7tmB2_Adhesion"/>
    <property type="match status" value="1"/>
</dbReference>
<feature type="domain" description="EGF-like" evidence="20">
    <location>
        <begin position="198"/>
        <end position="242"/>
    </location>
</feature>
<dbReference type="SMART" id="SM00409">
    <property type="entry name" value="IG"/>
    <property type="match status" value="2"/>
</dbReference>
<feature type="domain" description="Sushi" evidence="26">
    <location>
        <begin position="245"/>
        <end position="309"/>
    </location>
</feature>
<feature type="domain" description="CUB" evidence="19">
    <location>
        <begin position="28"/>
        <end position="154"/>
    </location>
</feature>
<feature type="domain" description="EGF-like" evidence="20">
    <location>
        <begin position="160"/>
        <end position="197"/>
    </location>
</feature>
<dbReference type="Pfam" id="PF02494">
    <property type="entry name" value="HYR"/>
    <property type="match status" value="1"/>
</dbReference>
<evidence type="ECO:0000256" key="11">
    <source>
        <dbReference type="ARBA" id="ARBA00023224"/>
    </source>
</evidence>
<evidence type="ECO:0000256" key="14">
    <source>
        <dbReference type="PROSITE-ProRule" id="PRU00076"/>
    </source>
</evidence>
<dbReference type="GO" id="GO:0005886">
    <property type="term" value="C:plasma membrane"/>
    <property type="evidence" value="ECO:0007669"/>
    <property type="project" value="UniProtKB-SubCell"/>
</dbReference>
<dbReference type="FunFam" id="1.20.1070.10:FF:000733">
    <property type="entry name" value="Cadherin EGF LAG seven-pass G-type receptor 1"/>
    <property type="match status" value="1"/>
</dbReference>
<feature type="disulfide bond" evidence="14">
    <location>
        <begin position="232"/>
        <end position="241"/>
    </location>
</feature>
<keyword evidence="5" id="KW-0677">Repeat</keyword>
<keyword evidence="7" id="KW-0297">G-protein coupled receptor</keyword>
<name>A0A9J7KKS9_BRAFL</name>
<dbReference type="Pfam" id="PF00047">
    <property type="entry name" value="ig"/>
    <property type="match status" value="1"/>
</dbReference>
<evidence type="ECO:0000313" key="28">
    <source>
        <dbReference type="RefSeq" id="XP_035664508.1"/>
    </source>
</evidence>
<protein>
    <submittedName>
        <fullName evidence="28">Uncharacterized protein LOC118407978 isoform X4</fullName>
    </submittedName>
</protein>
<dbReference type="RefSeq" id="XP_035664508.1">
    <property type="nucleotide sequence ID" value="XM_035808615.1"/>
</dbReference>
<dbReference type="InterPro" id="IPR036445">
    <property type="entry name" value="GPCR_2_extracell_dom_sf"/>
</dbReference>
<dbReference type="PROSITE" id="PS50923">
    <property type="entry name" value="SUSHI"/>
    <property type="match status" value="2"/>
</dbReference>
<dbReference type="CDD" id="cd00041">
    <property type="entry name" value="CUB"/>
    <property type="match status" value="1"/>
</dbReference>
<evidence type="ECO:0000259" key="23">
    <source>
        <dbReference type="PROSITE" id="PS50825"/>
    </source>
</evidence>
<feature type="domain" description="GAIN-B" evidence="21">
    <location>
        <begin position="1113"/>
        <end position="1288"/>
    </location>
</feature>
<comment type="similarity">
    <text evidence="2">Belongs to the G-protein coupled receptor 2 family. Adhesion G-protein coupled receptor (ADGR) subfamily.</text>
</comment>
<dbReference type="InterPro" id="IPR036116">
    <property type="entry name" value="FN3_sf"/>
</dbReference>
<feature type="disulfide bond" evidence="14">
    <location>
        <begin position="187"/>
        <end position="196"/>
    </location>
</feature>
<evidence type="ECO:0000259" key="25">
    <source>
        <dbReference type="PROSITE" id="PS50853"/>
    </source>
</evidence>
<dbReference type="InterPro" id="IPR035976">
    <property type="entry name" value="Sushi/SCR/CCP_sf"/>
</dbReference>
<feature type="disulfide bond" evidence="14">
    <location>
        <begin position="164"/>
        <end position="174"/>
    </location>
</feature>
<dbReference type="PROSITE" id="PS50835">
    <property type="entry name" value="IG_LIKE"/>
    <property type="match status" value="2"/>
</dbReference>
<dbReference type="InterPro" id="IPR017981">
    <property type="entry name" value="GPCR_2-like_7TM"/>
</dbReference>
<feature type="disulfide bond" evidence="13">
    <location>
        <begin position="28"/>
        <end position="55"/>
    </location>
</feature>
<evidence type="ECO:0000259" key="19">
    <source>
        <dbReference type="PROSITE" id="PS01180"/>
    </source>
</evidence>
<dbReference type="Pfam" id="PF00084">
    <property type="entry name" value="Sushi"/>
    <property type="match status" value="2"/>
</dbReference>
<evidence type="ECO:0000259" key="26">
    <source>
        <dbReference type="PROSITE" id="PS50923"/>
    </source>
</evidence>
<feature type="disulfide bond" evidence="15">
    <location>
        <begin position="423"/>
        <end position="450"/>
    </location>
</feature>
<dbReference type="SMART" id="SM00181">
    <property type="entry name" value="EGF"/>
    <property type="match status" value="2"/>
</dbReference>
<keyword evidence="4 17" id="KW-0812">Transmembrane</keyword>